<protein>
    <submittedName>
        <fullName evidence="1">Uncharacterized protein</fullName>
    </submittedName>
</protein>
<accession>A0A8S5N2P5</accession>
<evidence type="ECO:0000313" key="1">
    <source>
        <dbReference type="EMBL" id="DAD88878.1"/>
    </source>
</evidence>
<dbReference type="EMBL" id="BK015049">
    <property type="protein sequence ID" value="DAD88878.1"/>
    <property type="molecule type" value="Genomic_DNA"/>
</dbReference>
<proteinExistence type="predicted"/>
<sequence>MIQEYEIPKYLKQTKSNISKSNRKSKHKHQYEECLIQYPIAFSGRTHISTMLYGYCTICGKIGSVKNAKYETELEQLRKERQGDSKFCVFISDEEIYERYHNKLPVFYIDDPFANYVVLEREK</sequence>
<name>A0A8S5N2P5_9CAUD</name>
<reference evidence="1" key="1">
    <citation type="journal article" date="2021" name="Proc. Natl. Acad. Sci. U.S.A.">
        <title>A Catalog of Tens of Thousands of Viruses from Human Metagenomes Reveals Hidden Associations with Chronic Diseases.</title>
        <authorList>
            <person name="Tisza M.J."/>
            <person name="Buck C.B."/>
        </authorList>
    </citation>
    <scope>NUCLEOTIDE SEQUENCE</scope>
    <source>
        <strain evidence="1">CtRuT6</strain>
    </source>
</reference>
<organism evidence="1">
    <name type="scientific">Siphoviridae sp. ctRuT6</name>
    <dbReference type="NCBI Taxonomy" id="2826339"/>
    <lineage>
        <taxon>Viruses</taxon>
        <taxon>Duplodnaviria</taxon>
        <taxon>Heunggongvirae</taxon>
        <taxon>Uroviricota</taxon>
        <taxon>Caudoviricetes</taxon>
    </lineage>
</organism>